<organism evidence="2 3">
    <name type="scientific">Eumeta variegata</name>
    <name type="common">Bagworm moth</name>
    <name type="synonym">Eumeta japonica</name>
    <dbReference type="NCBI Taxonomy" id="151549"/>
    <lineage>
        <taxon>Eukaryota</taxon>
        <taxon>Metazoa</taxon>
        <taxon>Ecdysozoa</taxon>
        <taxon>Arthropoda</taxon>
        <taxon>Hexapoda</taxon>
        <taxon>Insecta</taxon>
        <taxon>Pterygota</taxon>
        <taxon>Neoptera</taxon>
        <taxon>Endopterygota</taxon>
        <taxon>Lepidoptera</taxon>
        <taxon>Glossata</taxon>
        <taxon>Ditrysia</taxon>
        <taxon>Tineoidea</taxon>
        <taxon>Psychidae</taxon>
        <taxon>Oiketicinae</taxon>
        <taxon>Eumeta</taxon>
    </lineage>
</organism>
<comment type="caution">
    <text evidence="2">The sequence shown here is derived from an EMBL/GenBank/DDBJ whole genome shotgun (WGS) entry which is preliminary data.</text>
</comment>
<reference evidence="2 3" key="1">
    <citation type="journal article" date="2019" name="Commun. Biol.">
        <title>The bagworm genome reveals a unique fibroin gene that provides high tensile strength.</title>
        <authorList>
            <person name="Kono N."/>
            <person name="Nakamura H."/>
            <person name="Ohtoshi R."/>
            <person name="Tomita M."/>
            <person name="Numata K."/>
            <person name="Arakawa K."/>
        </authorList>
    </citation>
    <scope>NUCLEOTIDE SEQUENCE [LARGE SCALE GENOMIC DNA]</scope>
</reference>
<name>A0A4C1YI15_EUMVA</name>
<dbReference type="Proteomes" id="UP000299102">
    <property type="component" value="Unassembled WGS sequence"/>
</dbReference>
<gene>
    <name evidence="2" type="ORF">EVAR_90782_1</name>
</gene>
<proteinExistence type="predicted"/>
<protein>
    <submittedName>
        <fullName evidence="2">Uncharacterized protein</fullName>
    </submittedName>
</protein>
<sequence length="142" mass="16220">MGAMAVQREMERQEAELTPTGPARPRNLNCATERRLKKAFTFNPFQGHDPIAHPVQRQAHIKRRLSFVYCYEKKKVVDDPRKFSELSLDTHRELHVAWRRVEVAGVNCVSVVVARPLIYHTPATAPRRAVALSLRPGDVLQD</sequence>
<evidence type="ECO:0000256" key="1">
    <source>
        <dbReference type="SAM" id="MobiDB-lite"/>
    </source>
</evidence>
<dbReference type="AlphaFoldDB" id="A0A4C1YI15"/>
<accession>A0A4C1YI15</accession>
<keyword evidence="3" id="KW-1185">Reference proteome</keyword>
<evidence type="ECO:0000313" key="3">
    <source>
        <dbReference type="Proteomes" id="UP000299102"/>
    </source>
</evidence>
<evidence type="ECO:0000313" key="2">
    <source>
        <dbReference type="EMBL" id="GBP74644.1"/>
    </source>
</evidence>
<feature type="region of interest" description="Disordered" evidence="1">
    <location>
        <begin position="1"/>
        <end position="27"/>
    </location>
</feature>
<dbReference type="EMBL" id="BGZK01001216">
    <property type="protein sequence ID" value="GBP74644.1"/>
    <property type="molecule type" value="Genomic_DNA"/>
</dbReference>